<dbReference type="HOGENOM" id="CLU_2399710_0_0_1"/>
<evidence type="ECO:0000313" key="1">
    <source>
        <dbReference type="EMBL" id="CCM05977.1"/>
    </source>
</evidence>
<accession>J4I2D7</accession>
<dbReference type="InParanoid" id="J4I2D7"/>
<organism evidence="1 2">
    <name type="scientific">Fibroporia radiculosa</name>
    <dbReference type="NCBI Taxonomy" id="599839"/>
    <lineage>
        <taxon>Eukaryota</taxon>
        <taxon>Fungi</taxon>
        <taxon>Dikarya</taxon>
        <taxon>Basidiomycota</taxon>
        <taxon>Agaricomycotina</taxon>
        <taxon>Agaricomycetes</taxon>
        <taxon>Polyporales</taxon>
        <taxon>Fibroporiaceae</taxon>
        <taxon>Fibroporia</taxon>
    </lineage>
</organism>
<proteinExistence type="predicted"/>
<evidence type="ECO:0000313" key="2">
    <source>
        <dbReference type="Proteomes" id="UP000006352"/>
    </source>
</evidence>
<dbReference type="Proteomes" id="UP000006352">
    <property type="component" value="Unassembled WGS sequence"/>
</dbReference>
<keyword evidence="2" id="KW-1185">Reference proteome</keyword>
<name>J4I2D7_9APHY</name>
<dbReference type="EMBL" id="HE797217">
    <property type="protein sequence ID" value="CCM05977.1"/>
    <property type="molecule type" value="Genomic_DNA"/>
</dbReference>
<sequence>MPVARRMLWWRHPRDLHAEHDAGGPVFDDLVPVCGLSLEELDGDLDEDYRCALCILLLLVIMVYMDDTGLDRQSHARSKIDLARTALSIFCEL</sequence>
<dbReference type="AlphaFoldDB" id="J4I2D7"/>
<dbReference type="GeneID" id="24100888"/>
<protein>
    <submittedName>
        <fullName evidence="1">Uncharacterized protein</fullName>
    </submittedName>
</protein>
<dbReference type="RefSeq" id="XP_012185260.1">
    <property type="nucleotide sequence ID" value="XM_012329870.1"/>
</dbReference>
<reference evidence="1 2" key="1">
    <citation type="journal article" date="2012" name="Appl. Environ. Microbiol.">
        <title>Short-read sequencing for genomic analysis of the brown rot fungus Fibroporia radiculosa.</title>
        <authorList>
            <person name="Tang J.D."/>
            <person name="Perkins A.D."/>
            <person name="Sonstegard T.S."/>
            <person name="Schroeder S.G."/>
            <person name="Burgess S.C."/>
            <person name="Diehl S.V."/>
        </authorList>
    </citation>
    <scope>NUCLEOTIDE SEQUENCE [LARGE SCALE GENOMIC DNA]</scope>
    <source>
        <strain evidence="1 2">TFFH 294</strain>
    </source>
</reference>
<gene>
    <name evidence="1" type="ORF">FIBRA_08218</name>
</gene>